<proteinExistence type="predicted"/>
<evidence type="ECO:0000256" key="1">
    <source>
        <dbReference type="SAM" id="MobiDB-lite"/>
    </source>
</evidence>
<sequence length="64" mass="7469">MDYGNFLDTIINFSLIIGFVMLVNYLTNVYNRRKQNQVSEFLSGESVNEDGNNQKNDRNGKYQE</sequence>
<accession>A0A1E5L9M7</accession>
<keyword evidence="4" id="KW-1185">Reference proteome</keyword>
<evidence type="ECO:0000313" key="3">
    <source>
        <dbReference type="EMBL" id="OEH86758.1"/>
    </source>
</evidence>
<dbReference type="AlphaFoldDB" id="A0A1E5L9M7"/>
<keyword evidence="2" id="KW-1133">Transmembrane helix</keyword>
<keyword evidence="2" id="KW-0812">Transmembrane</keyword>
<protein>
    <submittedName>
        <fullName evidence="3">Uncharacterized protein</fullName>
    </submittedName>
</protein>
<feature type="region of interest" description="Disordered" evidence="1">
    <location>
        <begin position="41"/>
        <end position="64"/>
    </location>
</feature>
<feature type="transmembrane region" description="Helical" evidence="2">
    <location>
        <begin position="6"/>
        <end position="26"/>
    </location>
</feature>
<evidence type="ECO:0000313" key="4">
    <source>
        <dbReference type="Proteomes" id="UP000095255"/>
    </source>
</evidence>
<evidence type="ECO:0000256" key="2">
    <source>
        <dbReference type="SAM" id="Phobius"/>
    </source>
</evidence>
<keyword evidence="2" id="KW-0472">Membrane</keyword>
<comment type="caution">
    <text evidence="3">The sequence shown here is derived from an EMBL/GenBank/DDBJ whole genome shotgun (WGS) entry which is preliminary data.</text>
</comment>
<gene>
    <name evidence="3" type="ORF">BHU72_00340</name>
</gene>
<dbReference type="RefSeq" id="WP_069700635.1">
    <property type="nucleotide sequence ID" value="NZ_MJAT01000001.1"/>
</dbReference>
<organism evidence="3 4">
    <name type="scientific">Desulfuribacillus stibiiarsenatis</name>
    <dbReference type="NCBI Taxonomy" id="1390249"/>
    <lineage>
        <taxon>Bacteria</taxon>
        <taxon>Bacillati</taxon>
        <taxon>Bacillota</taxon>
        <taxon>Desulfuribacillia</taxon>
        <taxon>Desulfuribacillales</taxon>
        <taxon>Desulfuribacillaceae</taxon>
        <taxon>Desulfuribacillus</taxon>
    </lineage>
</organism>
<feature type="compositionally biased region" description="Polar residues" evidence="1">
    <location>
        <begin position="41"/>
        <end position="54"/>
    </location>
</feature>
<feature type="compositionally biased region" description="Basic and acidic residues" evidence="1">
    <location>
        <begin position="55"/>
        <end position="64"/>
    </location>
</feature>
<dbReference type="Proteomes" id="UP000095255">
    <property type="component" value="Unassembled WGS sequence"/>
</dbReference>
<dbReference type="STRING" id="1390249.BHU72_00340"/>
<reference evidence="3 4" key="1">
    <citation type="submission" date="2016-09" db="EMBL/GenBank/DDBJ databases">
        <title>Desulfuribacillus arsenicus sp. nov., an obligately anaerobic, dissimilatory arsenic- and antimonate-reducing bacterium isolated from anoxic sediments.</title>
        <authorList>
            <person name="Abin C.A."/>
            <person name="Hollibaugh J.T."/>
        </authorList>
    </citation>
    <scope>NUCLEOTIDE SEQUENCE [LARGE SCALE GENOMIC DNA]</scope>
    <source>
        <strain evidence="3 4">MLFW-2</strain>
    </source>
</reference>
<dbReference type="EMBL" id="MJAT01000001">
    <property type="protein sequence ID" value="OEH86758.1"/>
    <property type="molecule type" value="Genomic_DNA"/>
</dbReference>
<name>A0A1E5L9M7_9FIRM</name>